<dbReference type="GO" id="GO:0008483">
    <property type="term" value="F:transaminase activity"/>
    <property type="evidence" value="ECO:0007669"/>
    <property type="project" value="UniProtKB-KW"/>
</dbReference>
<evidence type="ECO:0000259" key="2">
    <source>
        <dbReference type="Pfam" id="PF00266"/>
    </source>
</evidence>
<dbReference type="PANTHER" id="PTHR43092">
    <property type="entry name" value="L-CYSTEINE DESULFHYDRASE"/>
    <property type="match status" value="1"/>
</dbReference>
<dbReference type="InterPro" id="IPR015421">
    <property type="entry name" value="PyrdxlP-dep_Trfase_major"/>
</dbReference>
<dbReference type="OMA" id="TGNCHKW"/>
<dbReference type="Gene3D" id="3.40.640.10">
    <property type="entry name" value="Type I PLP-dependent aspartate aminotransferase-like (Major domain)"/>
    <property type="match status" value="1"/>
</dbReference>
<dbReference type="KEGG" id="cim:CIMG_11468"/>
<keyword evidence="1" id="KW-0663">Pyridoxal phosphate</keyword>
<dbReference type="InterPro" id="IPR015424">
    <property type="entry name" value="PyrdxlP-dep_Trfase"/>
</dbReference>
<organism evidence="3 4">
    <name type="scientific">Coccidioides immitis (strain RS)</name>
    <name type="common">Valley fever fungus</name>
    <dbReference type="NCBI Taxonomy" id="246410"/>
    <lineage>
        <taxon>Eukaryota</taxon>
        <taxon>Fungi</taxon>
        <taxon>Dikarya</taxon>
        <taxon>Ascomycota</taxon>
        <taxon>Pezizomycotina</taxon>
        <taxon>Eurotiomycetes</taxon>
        <taxon>Eurotiomycetidae</taxon>
        <taxon>Onygenales</taxon>
        <taxon>Onygenaceae</taxon>
        <taxon>Coccidioides</taxon>
    </lineage>
</organism>
<dbReference type="STRING" id="246410.A0A0D8JUT5"/>
<feature type="domain" description="Aminotransferase class V" evidence="2">
    <location>
        <begin position="72"/>
        <end position="245"/>
    </location>
</feature>
<dbReference type="RefSeq" id="XP_012213890.1">
    <property type="nucleotide sequence ID" value="XM_012358467.1"/>
</dbReference>
<keyword evidence="4" id="KW-1185">Reference proteome</keyword>
<dbReference type="InterPro" id="IPR000192">
    <property type="entry name" value="Aminotrans_V_dom"/>
</dbReference>
<dbReference type="SUPFAM" id="SSF53383">
    <property type="entry name" value="PLP-dependent transferases"/>
    <property type="match status" value="1"/>
</dbReference>
<keyword evidence="3" id="KW-0808">Transferase</keyword>
<evidence type="ECO:0000256" key="1">
    <source>
        <dbReference type="ARBA" id="ARBA00022898"/>
    </source>
</evidence>
<proteinExistence type="predicted"/>
<accession>A0A0D8JUT5</accession>
<dbReference type="InParanoid" id="A0A0D8JUT5"/>
<dbReference type="PANTHER" id="PTHR43092:SF2">
    <property type="entry name" value="HERCYNYLCYSTEINE SULFOXIDE LYASE"/>
    <property type="match status" value="1"/>
</dbReference>
<dbReference type="VEuPathDB" id="FungiDB:CIMG_11468"/>
<dbReference type="Pfam" id="PF00266">
    <property type="entry name" value="Aminotran_5"/>
    <property type="match status" value="1"/>
</dbReference>
<name>A0A0D8JUT5_COCIM</name>
<keyword evidence="3" id="KW-0032">Aminotransferase</keyword>
<dbReference type="GeneID" id="24163726"/>
<reference evidence="4" key="2">
    <citation type="journal article" date="2010" name="Genome Res.">
        <title>Population genomic sequencing of Coccidioides fungi reveals recent hybridization and transposon control.</title>
        <authorList>
            <person name="Neafsey D.E."/>
            <person name="Barker B.M."/>
            <person name="Sharpton T.J."/>
            <person name="Stajich J.E."/>
            <person name="Park D.J."/>
            <person name="Whiston E."/>
            <person name="Hung C.-Y."/>
            <person name="McMahan C."/>
            <person name="White J."/>
            <person name="Sykes S."/>
            <person name="Heiman D."/>
            <person name="Young S."/>
            <person name="Zeng Q."/>
            <person name="Abouelleil A."/>
            <person name="Aftuck L."/>
            <person name="Bessette D."/>
            <person name="Brown A."/>
            <person name="FitzGerald M."/>
            <person name="Lui A."/>
            <person name="Macdonald J.P."/>
            <person name="Priest M."/>
            <person name="Orbach M.J."/>
            <person name="Galgiani J.N."/>
            <person name="Kirkland T.N."/>
            <person name="Cole G.T."/>
            <person name="Birren B.W."/>
            <person name="Henn M.R."/>
            <person name="Taylor J.W."/>
            <person name="Rounsley S.D."/>
        </authorList>
    </citation>
    <scope>GENOME REANNOTATION</scope>
    <source>
        <strain evidence="4">RS</strain>
    </source>
</reference>
<gene>
    <name evidence="3" type="ORF">CIMG_11468</name>
</gene>
<reference evidence="4" key="1">
    <citation type="journal article" date="2009" name="Genome Res.">
        <title>Comparative genomic analyses of the human fungal pathogens Coccidioides and their relatives.</title>
        <authorList>
            <person name="Sharpton T.J."/>
            <person name="Stajich J.E."/>
            <person name="Rounsley S.D."/>
            <person name="Gardner M.J."/>
            <person name="Wortman J.R."/>
            <person name="Jordar V.S."/>
            <person name="Maiti R."/>
            <person name="Kodira C.D."/>
            <person name="Neafsey D.E."/>
            <person name="Zeng Q."/>
            <person name="Hung C.-Y."/>
            <person name="McMahan C."/>
            <person name="Muszewska A."/>
            <person name="Grynberg M."/>
            <person name="Mandel M.A."/>
            <person name="Kellner E.M."/>
            <person name="Barker B.M."/>
            <person name="Galgiani J.N."/>
            <person name="Orbach M.J."/>
            <person name="Kirkland T.N."/>
            <person name="Cole G.T."/>
            <person name="Henn M.R."/>
            <person name="Birren B.W."/>
            <person name="Taylor J.W."/>
        </authorList>
    </citation>
    <scope>NUCLEOTIDE SEQUENCE [LARGE SCALE GENOMIC DNA]</scope>
    <source>
        <strain evidence="4">RS</strain>
    </source>
</reference>
<dbReference type="EMBL" id="GG704914">
    <property type="protein sequence ID" value="KJF61095.1"/>
    <property type="molecule type" value="Genomic_DNA"/>
</dbReference>
<dbReference type="OrthoDB" id="5978656at2759"/>
<sequence length="484" mass="53950">MGSLSPAASDNKMVAFGKPMRKLFPLHPDWTNLNHGSFGTFPHAVREERQRFEDELDGIPDTFIRYASPGYIDNSRAALAKYLNVPMNEVVYVKNATTGVNVVLRNLVYKPGDIIVYFSCIYGACEKTIAYLAEVTPLKARKIMLEFPCTHDDIIQRFTDVVRKARAEGLNVRIALFDTIASQPGLRLPFERLVETCREEGILSCIDGAHGVGQIPLDLAKLNADFFVSNCHKWLYTPRGSAVFHVPVRNQHLIRTTLPTSWGFQPAPDVLSDAVPRSSKPIRFPSVLPPGGSKSAFEHLFEYVATNNDIPYFCIPAALKFRQEVCGGEARIMEYCENLAFEAGNLVAKILGTDVLCEPGAEMQTTRGASQFRRCALVNVRLPIAVDDGTGAHHEGNKGYPVIKLSSVEPLARWIEKELTYKHNTMLPVFHVGAWMWARLSAQIYLELEDFEWVGNVMKGILERVAKGEGPGGLEIDLENLKIN</sequence>
<evidence type="ECO:0000313" key="3">
    <source>
        <dbReference type="EMBL" id="KJF61095.1"/>
    </source>
</evidence>
<evidence type="ECO:0000313" key="4">
    <source>
        <dbReference type="Proteomes" id="UP000001261"/>
    </source>
</evidence>
<protein>
    <submittedName>
        <fullName evidence="3">Aminotransferase</fullName>
    </submittedName>
</protein>
<dbReference type="AlphaFoldDB" id="A0A0D8JUT5"/>
<dbReference type="Proteomes" id="UP000001261">
    <property type="component" value="Unassembled WGS sequence"/>
</dbReference>